<dbReference type="Proteomes" id="UP001415169">
    <property type="component" value="Unassembled WGS sequence"/>
</dbReference>
<proteinExistence type="predicted"/>
<dbReference type="SUPFAM" id="SSF52540">
    <property type="entry name" value="P-loop containing nucleoside triphosphate hydrolases"/>
    <property type="match status" value="1"/>
</dbReference>
<keyword evidence="2" id="KW-1185">Reference proteome</keyword>
<sequence length="192" mass="21447">MSEDAPAMPPRRILLHGATGSGKSTAAARIAERLGLPLVLADEIGWLPGWIERPLEEQRAMVSAATAADAWVLDSTYTRWRDAVTGRPDVILGLDYPRWLSLQRLLRRTVARIVTGEAVCNGNRETLRQALSRDSIIKWHFQSWKRKRLTMRAWATDPTMPPTVLFRKPAELEAWIEALEPARGAAAEASVD</sequence>
<dbReference type="PANTHER" id="PTHR37816:SF1">
    <property type="entry name" value="TOXIN"/>
    <property type="match status" value="1"/>
</dbReference>
<organism evidence="1 2">
    <name type="scientific">Gryllotalpicola daejeonensis</name>
    <dbReference type="NCBI Taxonomy" id="993087"/>
    <lineage>
        <taxon>Bacteria</taxon>
        <taxon>Bacillati</taxon>
        <taxon>Actinomycetota</taxon>
        <taxon>Actinomycetes</taxon>
        <taxon>Micrococcales</taxon>
        <taxon>Microbacteriaceae</taxon>
        <taxon>Gryllotalpicola</taxon>
    </lineage>
</organism>
<dbReference type="PANTHER" id="PTHR37816">
    <property type="entry name" value="YALI0E33011P"/>
    <property type="match status" value="1"/>
</dbReference>
<evidence type="ECO:0000313" key="1">
    <source>
        <dbReference type="EMBL" id="GAA4162515.1"/>
    </source>
</evidence>
<name>A0ABP7ZL31_9MICO</name>
<protein>
    <submittedName>
        <fullName evidence="1">AAA family ATPase</fullName>
    </submittedName>
</protein>
<gene>
    <name evidence="1" type="ORF">GCM10022286_21520</name>
</gene>
<dbReference type="InterPro" id="IPR052922">
    <property type="entry name" value="Cytidylate_Kinase-2"/>
</dbReference>
<dbReference type="Gene3D" id="3.40.50.300">
    <property type="entry name" value="P-loop containing nucleotide triphosphate hydrolases"/>
    <property type="match status" value="1"/>
</dbReference>
<dbReference type="RefSeq" id="WP_344791781.1">
    <property type="nucleotide sequence ID" value="NZ_BAABBV010000001.1"/>
</dbReference>
<accession>A0ABP7ZL31</accession>
<reference evidence="1" key="2">
    <citation type="submission" date="2023-12" db="EMBL/GenBank/DDBJ databases">
        <authorList>
            <person name="Sun Q."/>
            <person name="Inoue M."/>
        </authorList>
    </citation>
    <scope>NUCLEOTIDE SEQUENCE</scope>
    <source>
        <strain evidence="1">JCM 17590</strain>
    </source>
</reference>
<comment type="caution">
    <text evidence="1">The sequence shown here is derived from an EMBL/GenBank/DDBJ whole genome shotgun (WGS) entry which is preliminary data.</text>
</comment>
<dbReference type="InterPro" id="IPR027417">
    <property type="entry name" value="P-loop_NTPase"/>
</dbReference>
<dbReference type="EMBL" id="BAABBV010000001">
    <property type="protein sequence ID" value="GAA4162515.1"/>
    <property type="molecule type" value="Genomic_DNA"/>
</dbReference>
<evidence type="ECO:0000313" key="2">
    <source>
        <dbReference type="Proteomes" id="UP001415169"/>
    </source>
</evidence>
<reference evidence="1" key="1">
    <citation type="journal article" date="2014" name="Int. J. Syst. Evol. Microbiol.">
        <title>Complete genome of a new Firmicutes species belonging to the dominant human colonic microbiota ('Ruminococcus bicirculans') reveals two chromosomes and a selective capacity to utilize plant glucans.</title>
        <authorList>
            <consortium name="NISC Comparative Sequencing Program"/>
            <person name="Wegmann U."/>
            <person name="Louis P."/>
            <person name="Goesmann A."/>
            <person name="Henrissat B."/>
            <person name="Duncan S.H."/>
            <person name="Flint H.J."/>
        </authorList>
    </citation>
    <scope>NUCLEOTIDE SEQUENCE</scope>
    <source>
        <strain evidence="1">JCM 17590</strain>
    </source>
</reference>